<gene>
    <name evidence="1" type="ORF">PV07_01872</name>
</gene>
<accession>A0A0D2BC71</accession>
<dbReference type="GeneID" id="27341066"/>
<evidence type="ECO:0000313" key="1">
    <source>
        <dbReference type="EMBL" id="KIW35157.1"/>
    </source>
</evidence>
<dbReference type="VEuPathDB" id="FungiDB:PV07_01872"/>
<dbReference type="Proteomes" id="UP000054466">
    <property type="component" value="Unassembled WGS sequence"/>
</dbReference>
<proteinExistence type="predicted"/>
<dbReference type="OrthoDB" id="4143261at2759"/>
<keyword evidence="2" id="KW-1185">Reference proteome</keyword>
<dbReference type="AlphaFoldDB" id="A0A0D2BC71"/>
<dbReference type="HOGENOM" id="CLU_653813_0_0_1"/>
<protein>
    <submittedName>
        <fullName evidence="1">Uncharacterized protein</fullName>
    </submittedName>
</protein>
<reference evidence="1 2" key="1">
    <citation type="submission" date="2015-01" db="EMBL/GenBank/DDBJ databases">
        <title>The Genome Sequence of Cladophialophora immunda CBS83496.</title>
        <authorList>
            <consortium name="The Broad Institute Genomics Platform"/>
            <person name="Cuomo C."/>
            <person name="de Hoog S."/>
            <person name="Gorbushina A."/>
            <person name="Stielow B."/>
            <person name="Teixiera M."/>
            <person name="Abouelleil A."/>
            <person name="Chapman S.B."/>
            <person name="Priest M."/>
            <person name="Young S.K."/>
            <person name="Wortman J."/>
            <person name="Nusbaum C."/>
            <person name="Birren B."/>
        </authorList>
    </citation>
    <scope>NUCLEOTIDE SEQUENCE [LARGE SCALE GENOMIC DNA]</scope>
    <source>
        <strain evidence="1 2">CBS 83496</strain>
    </source>
</reference>
<name>A0A0D2BC71_9EURO</name>
<sequence>MYDPSSRLPRDFVPAAVTSLIMIDDSLDGAKGHATRHPPNRHILLPEEITSRIISYIVGDGLRVSNGAWYDIELATIRALLASSVSVRRETLRQVFRRPLRFWLTGEKSCDCKPLLESIGHKECRCTLLLEKIVRLPLGRWTAIVVHFVPRPARGAGSGLDPLPADQGEHPPLADGGAAQEEVATRSQFRAAVQRVKHYSRSLATTLYFLLKQRANLSCDAACCGVIEMSRRRHYGPVYCSYDPKFPALPFDVSFVFETPSPPGDVYSRNTPADGEDRARMPLWTMNMVDGLLMPWWRFVAKHPSMRQIQLPGSIAAAFTMGRDRIAAEFPHRPGAAAARLQRDFADFWSVKPGSMPSHDAASLWPCVVNFDGSFEWYLNPAPLKTSPTKWTIRGVPVLRIVVPEGEMDDGSGGRWEGEFLASDG</sequence>
<dbReference type="RefSeq" id="XP_016255373.1">
    <property type="nucleotide sequence ID" value="XM_016388445.1"/>
</dbReference>
<dbReference type="EMBL" id="KN847040">
    <property type="protein sequence ID" value="KIW35157.1"/>
    <property type="molecule type" value="Genomic_DNA"/>
</dbReference>
<evidence type="ECO:0000313" key="2">
    <source>
        <dbReference type="Proteomes" id="UP000054466"/>
    </source>
</evidence>
<organism evidence="1 2">
    <name type="scientific">Cladophialophora immunda</name>
    <dbReference type="NCBI Taxonomy" id="569365"/>
    <lineage>
        <taxon>Eukaryota</taxon>
        <taxon>Fungi</taxon>
        <taxon>Dikarya</taxon>
        <taxon>Ascomycota</taxon>
        <taxon>Pezizomycotina</taxon>
        <taxon>Eurotiomycetes</taxon>
        <taxon>Chaetothyriomycetidae</taxon>
        <taxon>Chaetothyriales</taxon>
        <taxon>Herpotrichiellaceae</taxon>
        <taxon>Cladophialophora</taxon>
    </lineage>
</organism>